<sequence length="74" mass="8179">MRFGWDSGNSSLEEWKRHVRLSLGFVLVFSAAVGILEVFGWTVTRADIVLFVTAGIALGWAGLGFFGLYLLLRS</sequence>
<feature type="transmembrane region" description="Helical" evidence="1">
    <location>
        <begin position="48"/>
        <end position="72"/>
    </location>
</feature>
<proteinExistence type="predicted"/>
<organism evidence="2 3">
    <name type="scientific">Natronolimnohabitans innermongolicus JCM 12255</name>
    <dbReference type="NCBI Taxonomy" id="1227499"/>
    <lineage>
        <taxon>Archaea</taxon>
        <taxon>Methanobacteriati</taxon>
        <taxon>Methanobacteriota</taxon>
        <taxon>Stenosarchaea group</taxon>
        <taxon>Halobacteria</taxon>
        <taxon>Halobacteriales</taxon>
        <taxon>Natrialbaceae</taxon>
        <taxon>Natronolimnohabitans</taxon>
    </lineage>
</organism>
<accession>L9WP38</accession>
<keyword evidence="1" id="KW-0472">Membrane</keyword>
<gene>
    <name evidence="2" type="ORF">C493_19706</name>
</gene>
<evidence type="ECO:0000256" key="1">
    <source>
        <dbReference type="SAM" id="Phobius"/>
    </source>
</evidence>
<dbReference type="RefSeq" id="WP_007261197.1">
    <property type="nucleotide sequence ID" value="NZ_AOHZ01000089.1"/>
</dbReference>
<reference evidence="2 3" key="1">
    <citation type="journal article" date="2014" name="PLoS Genet.">
        <title>Phylogenetically driven sequencing of extremely halophilic archaea reveals strategies for static and dynamic osmo-response.</title>
        <authorList>
            <person name="Becker E.A."/>
            <person name="Seitzer P.M."/>
            <person name="Tritt A."/>
            <person name="Larsen D."/>
            <person name="Krusor M."/>
            <person name="Yao A.I."/>
            <person name="Wu D."/>
            <person name="Madern D."/>
            <person name="Eisen J.A."/>
            <person name="Darling A.E."/>
            <person name="Facciotti M.T."/>
        </authorList>
    </citation>
    <scope>NUCLEOTIDE SEQUENCE [LARGE SCALE GENOMIC DNA]</scope>
    <source>
        <strain evidence="2 3">JCM 12255</strain>
    </source>
</reference>
<name>L9WP38_9EURY</name>
<protein>
    <submittedName>
        <fullName evidence="2">Uncharacterized protein</fullName>
    </submittedName>
</protein>
<dbReference type="EMBL" id="AOHZ01000089">
    <property type="protein sequence ID" value="ELY50098.1"/>
    <property type="molecule type" value="Genomic_DNA"/>
</dbReference>
<feature type="transmembrane region" description="Helical" evidence="1">
    <location>
        <begin position="21"/>
        <end position="42"/>
    </location>
</feature>
<dbReference type="AlphaFoldDB" id="L9WP38"/>
<evidence type="ECO:0000313" key="3">
    <source>
        <dbReference type="Proteomes" id="UP000011602"/>
    </source>
</evidence>
<keyword evidence="3" id="KW-1185">Reference proteome</keyword>
<keyword evidence="1" id="KW-1133">Transmembrane helix</keyword>
<keyword evidence="1" id="KW-0812">Transmembrane</keyword>
<dbReference type="Proteomes" id="UP000011602">
    <property type="component" value="Unassembled WGS sequence"/>
</dbReference>
<comment type="caution">
    <text evidence="2">The sequence shown here is derived from an EMBL/GenBank/DDBJ whole genome shotgun (WGS) entry which is preliminary data.</text>
</comment>
<evidence type="ECO:0000313" key="2">
    <source>
        <dbReference type="EMBL" id="ELY50098.1"/>
    </source>
</evidence>